<proteinExistence type="inferred from homology"/>
<evidence type="ECO:0000313" key="9">
    <source>
        <dbReference type="EMBL" id="PMM64853.1"/>
    </source>
</evidence>
<evidence type="ECO:0000256" key="2">
    <source>
        <dbReference type="ARBA" id="ARBA00005745"/>
    </source>
</evidence>
<dbReference type="PANTHER" id="PTHR30012:SF0">
    <property type="entry name" value="TYPE II SECRETION SYSTEM PROTEIN F-RELATED"/>
    <property type="match status" value="1"/>
</dbReference>
<dbReference type="Gene3D" id="1.20.81.30">
    <property type="entry name" value="Type II secretion system (T2SS), domain F"/>
    <property type="match status" value="2"/>
</dbReference>
<feature type="transmembrane region" description="Helical" evidence="7">
    <location>
        <begin position="108"/>
        <end position="131"/>
    </location>
</feature>
<evidence type="ECO:0000256" key="6">
    <source>
        <dbReference type="ARBA" id="ARBA00023136"/>
    </source>
</evidence>
<accession>A0A2N7JXE6</accession>
<evidence type="ECO:0000256" key="3">
    <source>
        <dbReference type="ARBA" id="ARBA00022475"/>
    </source>
</evidence>
<dbReference type="RefSeq" id="WP_102551110.1">
    <property type="nucleotide sequence ID" value="NZ_MCZF01000022.1"/>
</dbReference>
<sequence>MNLYAWLFTRQDQLNLLEQWAMCEEDGLTTMQFCQLLQQHGNSTENKIGQEGLEAAAQGRDFSHVLARWCSPMVVGAIDAGERAGRRTLGIQVAIGTLQGGQNVMGRLAVVLALPFGILCAMGGMGLYISGEIIHTANLQFGLGVSLHDTFAATLPVLALSCVGLALLITVALPFWSGAGRHIADKMPLFSHYRLGVASGFLDTLGRLSETGLSLDEALAIISPKATPYLQHHIRRMRHTLLKTSNLGSVMDTGLLMNKTQTTLHVLGESQALTRLLMRASAHHREAVEKKMKRLEIWLPKILLLIGIGLLLTLVSSVMGDLFTQIQ</sequence>
<dbReference type="PANTHER" id="PTHR30012">
    <property type="entry name" value="GENERAL SECRETION PATHWAY PROTEIN"/>
    <property type="match status" value="1"/>
</dbReference>
<reference evidence="10" key="1">
    <citation type="submission" date="2016-07" db="EMBL/GenBank/DDBJ databases">
        <title>Nontailed viruses are major unrecognized killers of bacteria in the ocean.</title>
        <authorList>
            <person name="Kauffman K."/>
            <person name="Hussain F."/>
            <person name="Yang J."/>
            <person name="Arevalo P."/>
            <person name="Brown J."/>
            <person name="Cutler M."/>
            <person name="Kelly L."/>
            <person name="Polz M.F."/>
        </authorList>
    </citation>
    <scope>NUCLEOTIDE SEQUENCE [LARGE SCALE GENOMIC DNA]</scope>
    <source>
        <strain evidence="10">10N.261.48.B5</strain>
    </source>
</reference>
<dbReference type="InterPro" id="IPR042094">
    <property type="entry name" value="T2SS_GspF_sf"/>
</dbReference>
<organism evidence="9 10">
    <name type="scientific">Vibrio splendidus</name>
    <dbReference type="NCBI Taxonomy" id="29497"/>
    <lineage>
        <taxon>Bacteria</taxon>
        <taxon>Pseudomonadati</taxon>
        <taxon>Pseudomonadota</taxon>
        <taxon>Gammaproteobacteria</taxon>
        <taxon>Vibrionales</taxon>
        <taxon>Vibrionaceae</taxon>
        <taxon>Vibrio</taxon>
    </lineage>
</organism>
<keyword evidence="5 7" id="KW-1133">Transmembrane helix</keyword>
<keyword evidence="6 7" id="KW-0472">Membrane</keyword>
<dbReference type="Proteomes" id="UP000235533">
    <property type="component" value="Unassembled WGS sequence"/>
</dbReference>
<evidence type="ECO:0000256" key="4">
    <source>
        <dbReference type="ARBA" id="ARBA00022692"/>
    </source>
</evidence>
<dbReference type="InterPro" id="IPR003004">
    <property type="entry name" value="GspF/PilC"/>
</dbReference>
<keyword evidence="3" id="KW-1003">Cell membrane</keyword>
<feature type="domain" description="Type II secretion system protein GspF" evidence="8">
    <location>
        <begin position="201"/>
        <end position="319"/>
    </location>
</feature>
<evidence type="ECO:0000313" key="10">
    <source>
        <dbReference type="Proteomes" id="UP000235533"/>
    </source>
</evidence>
<dbReference type="EMBL" id="MCZF01000022">
    <property type="protein sequence ID" value="PMM64853.1"/>
    <property type="molecule type" value="Genomic_DNA"/>
</dbReference>
<feature type="transmembrane region" description="Helical" evidence="7">
    <location>
        <begin position="151"/>
        <end position="176"/>
    </location>
</feature>
<feature type="transmembrane region" description="Helical" evidence="7">
    <location>
        <begin position="298"/>
        <end position="319"/>
    </location>
</feature>
<dbReference type="Pfam" id="PF00482">
    <property type="entry name" value="T2SSF"/>
    <property type="match status" value="1"/>
</dbReference>
<comment type="subcellular location">
    <subcellularLocation>
        <location evidence="1">Cell membrane</location>
        <topology evidence="1">Multi-pass membrane protein</topology>
    </subcellularLocation>
</comment>
<keyword evidence="4 7" id="KW-0812">Transmembrane</keyword>
<dbReference type="AlphaFoldDB" id="A0A2N7JXE6"/>
<gene>
    <name evidence="9" type="ORF">BCT54_17315</name>
</gene>
<evidence type="ECO:0000256" key="1">
    <source>
        <dbReference type="ARBA" id="ARBA00004651"/>
    </source>
</evidence>
<comment type="similarity">
    <text evidence="2">Belongs to the GSP F family.</text>
</comment>
<evidence type="ECO:0000256" key="7">
    <source>
        <dbReference type="SAM" id="Phobius"/>
    </source>
</evidence>
<protein>
    <recommendedName>
        <fullName evidence="8">Type II secretion system protein GspF domain-containing protein</fullName>
    </recommendedName>
</protein>
<name>A0A2N7JXE6_VIBSP</name>
<evidence type="ECO:0000256" key="5">
    <source>
        <dbReference type="ARBA" id="ARBA00022989"/>
    </source>
</evidence>
<evidence type="ECO:0000259" key="8">
    <source>
        <dbReference type="Pfam" id="PF00482"/>
    </source>
</evidence>
<dbReference type="GO" id="GO:0005886">
    <property type="term" value="C:plasma membrane"/>
    <property type="evidence" value="ECO:0007669"/>
    <property type="project" value="UniProtKB-SubCell"/>
</dbReference>
<comment type="caution">
    <text evidence="9">The sequence shown here is derived from an EMBL/GenBank/DDBJ whole genome shotgun (WGS) entry which is preliminary data.</text>
</comment>
<dbReference type="InterPro" id="IPR018076">
    <property type="entry name" value="T2SS_GspF_dom"/>
</dbReference>